<keyword evidence="1" id="KW-0812">Transmembrane</keyword>
<evidence type="ECO:0000256" key="1">
    <source>
        <dbReference type="SAM" id="Phobius"/>
    </source>
</evidence>
<accession>A0A2P5ANY1</accession>
<dbReference type="Proteomes" id="UP000237000">
    <property type="component" value="Unassembled WGS sequence"/>
</dbReference>
<dbReference type="EMBL" id="JXTC01000761">
    <property type="protein sequence ID" value="PON38230.1"/>
    <property type="molecule type" value="Genomic_DNA"/>
</dbReference>
<feature type="transmembrane region" description="Helical" evidence="1">
    <location>
        <begin position="76"/>
        <end position="104"/>
    </location>
</feature>
<feature type="transmembrane region" description="Helical" evidence="1">
    <location>
        <begin position="54"/>
        <end position="70"/>
    </location>
</feature>
<protein>
    <recommendedName>
        <fullName evidence="4">Transmembrane protein</fullName>
    </recommendedName>
</protein>
<feature type="non-terminal residue" evidence="2">
    <location>
        <position position="111"/>
    </location>
</feature>
<evidence type="ECO:0008006" key="4">
    <source>
        <dbReference type="Google" id="ProtNLM"/>
    </source>
</evidence>
<comment type="caution">
    <text evidence="2">The sequence shown here is derived from an EMBL/GenBank/DDBJ whole genome shotgun (WGS) entry which is preliminary data.</text>
</comment>
<evidence type="ECO:0000313" key="2">
    <source>
        <dbReference type="EMBL" id="PON38230.1"/>
    </source>
</evidence>
<keyword evidence="1" id="KW-1133">Transmembrane helix</keyword>
<gene>
    <name evidence="2" type="ORF">TorRG33x02_345710</name>
</gene>
<dbReference type="AlphaFoldDB" id="A0A2P5ANY1"/>
<reference evidence="3" key="1">
    <citation type="submission" date="2016-06" db="EMBL/GenBank/DDBJ databases">
        <title>Parallel loss of symbiosis genes in relatives of nitrogen-fixing non-legume Parasponia.</title>
        <authorList>
            <person name="Van Velzen R."/>
            <person name="Holmer R."/>
            <person name="Bu F."/>
            <person name="Rutten L."/>
            <person name="Van Zeijl A."/>
            <person name="Liu W."/>
            <person name="Santuari L."/>
            <person name="Cao Q."/>
            <person name="Sharma T."/>
            <person name="Shen D."/>
            <person name="Roswanjaya Y."/>
            <person name="Wardhani T."/>
            <person name="Kalhor M.S."/>
            <person name="Jansen J."/>
            <person name="Van den Hoogen J."/>
            <person name="Gungor B."/>
            <person name="Hartog M."/>
            <person name="Hontelez J."/>
            <person name="Verver J."/>
            <person name="Yang W.-C."/>
            <person name="Schijlen E."/>
            <person name="Repin R."/>
            <person name="Schilthuizen M."/>
            <person name="Schranz E."/>
            <person name="Heidstra R."/>
            <person name="Miyata K."/>
            <person name="Fedorova E."/>
            <person name="Kohlen W."/>
            <person name="Bisseling T."/>
            <person name="Smit S."/>
            <person name="Geurts R."/>
        </authorList>
    </citation>
    <scope>NUCLEOTIDE SEQUENCE [LARGE SCALE GENOMIC DNA]</scope>
    <source>
        <strain evidence="3">cv. RG33-2</strain>
    </source>
</reference>
<keyword evidence="3" id="KW-1185">Reference proteome</keyword>
<organism evidence="2 3">
    <name type="scientific">Trema orientale</name>
    <name type="common">Charcoal tree</name>
    <name type="synonym">Celtis orientalis</name>
    <dbReference type="NCBI Taxonomy" id="63057"/>
    <lineage>
        <taxon>Eukaryota</taxon>
        <taxon>Viridiplantae</taxon>
        <taxon>Streptophyta</taxon>
        <taxon>Embryophyta</taxon>
        <taxon>Tracheophyta</taxon>
        <taxon>Spermatophyta</taxon>
        <taxon>Magnoliopsida</taxon>
        <taxon>eudicotyledons</taxon>
        <taxon>Gunneridae</taxon>
        <taxon>Pentapetalae</taxon>
        <taxon>rosids</taxon>
        <taxon>fabids</taxon>
        <taxon>Rosales</taxon>
        <taxon>Cannabaceae</taxon>
        <taxon>Trema</taxon>
    </lineage>
</organism>
<keyword evidence="1" id="KW-0472">Membrane</keyword>
<evidence type="ECO:0000313" key="3">
    <source>
        <dbReference type="Proteomes" id="UP000237000"/>
    </source>
</evidence>
<proteinExistence type="predicted"/>
<sequence>MKALKVLAVCTSTSTTALALVLFLERLIMVMMIMMVVMMMVAVMRIIKRVFVKFPAWASGFVSGVFWASTTDSHHIHLLLLHIFLYLSFSLYDLFFSLCINFFFSFQESNL</sequence>
<name>A0A2P5ANY1_TREOI</name>
<dbReference type="InParanoid" id="A0A2P5ANY1"/>